<dbReference type="InterPro" id="IPR010273">
    <property type="entry name" value="DUF881"/>
</dbReference>
<accession>A0A930Y7T6</accession>
<keyword evidence="4" id="KW-1185">Reference proteome</keyword>
<dbReference type="RefSeq" id="WP_194505040.1">
    <property type="nucleotide sequence ID" value="NZ_JADIVZ010000015.1"/>
</dbReference>
<gene>
    <name evidence="3" type="ORF">ISG29_19035</name>
</gene>
<name>A0A930Y7T6_9ACTN</name>
<evidence type="ECO:0000256" key="1">
    <source>
        <dbReference type="ARBA" id="ARBA00009108"/>
    </source>
</evidence>
<keyword evidence="2" id="KW-1133">Transmembrane helix</keyword>
<evidence type="ECO:0000256" key="2">
    <source>
        <dbReference type="SAM" id="Phobius"/>
    </source>
</evidence>
<dbReference type="AlphaFoldDB" id="A0A930Y7T6"/>
<dbReference type="PANTHER" id="PTHR37313:SF2">
    <property type="entry name" value="UPF0749 PROTEIN YLXX"/>
    <property type="match status" value="1"/>
</dbReference>
<feature type="transmembrane region" description="Helical" evidence="2">
    <location>
        <begin position="29"/>
        <end position="46"/>
    </location>
</feature>
<dbReference type="PANTHER" id="PTHR37313">
    <property type="entry name" value="UPF0749 PROTEIN RV1825"/>
    <property type="match status" value="1"/>
</dbReference>
<dbReference type="EMBL" id="JADIVZ010000015">
    <property type="protein sequence ID" value="MBF4163775.1"/>
    <property type="molecule type" value="Genomic_DNA"/>
</dbReference>
<keyword evidence="2" id="KW-0472">Membrane</keyword>
<evidence type="ECO:0000313" key="4">
    <source>
        <dbReference type="Proteomes" id="UP000656804"/>
    </source>
</evidence>
<keyword evidence="2" id="KW-0812">Transmembrane</keyword>
<comment type="caution">
    <text evidence="3">The sequence shown here is derived from an EMBL/GenBank/DDBJ whole genome shotgun (WGS) entry which is preliminary data.</text>
</comment>
<sequence length="249" mass="26359">MPEPTPEQEPQSTARRILTSLRRPGRRQLVVGVVLAIVSFGVVTQIRAAGADDTYAGYREQDLVDVLSGLAGASRRARSEISRLEDTRDQLVSDQDAEKAALEQATKEGDTLSILAGQVPVTGPGIRITIKEVTGRVSVETMVDMIQGLRNAGAEAIQVNGTVRLIAQSSFTATDAGLLVDGQQLSAPYVVDVIGDASSLTGAMSILDGPRVALQSDGADVQIEQLASLDIEAVRQPVEPEFAQPDDAQ</sequence>
<reference evidence="3" key="1">
    <citation type="submission" date="2020-11" db="EMBL/GenBank/DDBJ databases">
        <title>Nocardioides sp. CBS4Y-1, whole genome shotgun sequence.</title>
        <authorList>
            <person name="Tuo L."/>
        </authorList>
    </citation>
    <scope>NUCLEOTIDE SEQUENCE</scope>
    <source>
        <strain evidence="3">CBS4Y-1</strain>
    </source>
</reference>
<evidence type="ECO:0000313" key="3">
    <source>
        <dbReference type="EMBL" id="MBF4163775.1"/>
    </source>
</evidence>
<dbReference type="Proteomes" id="UP000656804">
    <property type="component" value="Unassembled WGS sequence"/>
</dbReference>
<protein>
    <submittedName>
        <fullName evidence="3">DUF881 domain-containing protein</fullName>
    </submittedName>
</protein>
<comment type="similarity">
    <text evidence="1">Belongs to the UPF0749 family.</text>
</comment>
<dbReference type="Pfam" id="PF05949">
    <property type="entry name" value="DUF881"/>
    <property type="match status" value="1"/>
</dbReference>
<proteinExistence type="inferred from homology"/>
<dbReference type="Gene3D" id="3.30.70.1880">
    <property type="entry name" value="Protein of unknown function DUF881"/>
    <property type="match status" value="1"/>
</dbReference>
<organism evidence="3 4">
    <name type="scientific">Nocardioides acrostichi</name>
    <dbReference type="NCBI Taxonomy" id="2784339"/>
    <lineage>
        <taxon>Bacteria</taxon>
        <taxon>Bacillati</taxon>
        <taxon>Actinomycetota</taxon>
        <taxon>Actinomycetes</taxon>
        <taxon>Propionibacteriales</taxon>
        <taxon>Nocardioidaceae</taxon>
        <taxon>Nocardioides</taxon>
    </lineage>
</organism>
<dbReference type="GO" id="GO:0005886">
    <property type="term" value="C:plasma membrane"/>
    <property type="evidence" value="ECO:0007669"/>
    <property type="project" value="TreeGrafter"/>
</dbReference>